<dbReference type="EMBL" id="AMFJ01000088">
    <property type="protein sequence ID" value="EKE29842.1"/>
    <property type="molecule type" value="Genomic_DNA"/>
</dbReference>
<gene>
    <name evidence="1" type="ORF">ACD_2C00088G0007</name>
</gene>
<organism evidence="1">
    <name type="scientific">uncultured bacterium</name>
    <name type="common">gcode 4</name>
    <dbReference type="NCBI Taxonomy" id="1234023"/>
    <lineage>
        <taxon>Bacteria</taxon>
        <taxon>environmental samples</taxon>
    </lineage>
</organism>
<dbReference type="Gene3D" id="3.40.50.880">
    <property type="match status" value="1"/>
</dbReference>
<dbReference type="InterPro" id="IPR029062">
    <property type="entry name" value="Class_I_gatase-like"/>
</dbReference>
<protein>
    <submittedName>
        <fullName evidence="1">Uncharacterized protein</fullName>
    </submittedName>
</protein>
<reference evidence="1" key="1">
    <citation type="journal article" date="2012" name="Science">
        <title>Fermentation, hydrogen, and sulfur metabolism in multiple uncultivated bacterial phyla.</title>
        <authorList>
            <person name="Wrighton K.C."/>
            <person name="Thomas B.C."/>
            <person name="Sharon I."/>
            <person name="Miller C.S."/>
            <person name="Castelle C.J."/>
            <person name="VerBerkmoes N.C."/>
            <person name="Wilkins M.J."/>
            <person name="Hettich R.L."/>
            <person name="Lipton M.S."/>
            <person name="Williams K.H."/>
            <person name="Long P.E."/>
            <person name="Banfield J.F."/>
        </authorList>
    </citation>
    <scope>NUCLEOTIDE SEQUENCE [LARGE SCALE GENOMIC DNA]</scope>
</reference>
<name>K2G6A2_9BACT</name>
<evidence type="ECO:0000313" key="1">
    <source>
        <dbReference type="EMBL" id="EKE29842.1"/>
    </source>
</evidence>
<proteinExistence type="predicted"/>
<accession>K2G6A2</accession>
<dbReference type="AlphaFoldDB" id="K2G6A2"/>
<comment type="caution">
    <text evidence="1">The sequence shown here is derived from an EMBL/GenBank/DDBJ whole genome shotgun (WGS) entry which is preliminary data.</text>
</comment>
<sequence length="191" mass="22915">MAKFFLHWWNSSSETDENTRFYNSLYQSAIANRSRILVLPFAQKNDKWHCKDKMLTDKLASFWVPFDGLKIDIPENNKLSILCSVIRNNVIYVPWWDFCSLMDCVSFLRHFKFLFRWKQIYGISAWASIFCKYSYSSDYAQVFEGLWFLDKLCKIHYLPQRDELCIKKLEKFGNLNNLLKIKEKEFVVLNI</sequence>